<dbReference type="STRING" id="573370.DMR_01720"/>
<reference evidence="1 2" key="1">
    <citation type="journal article" date="2009" name="Genome Res.">
        <title>Whole genome sequence of Desulfovibrio magneticus strain RS-1 revealed common gene clusters in magnetotactic bacteria.</title>
        <authorList>
            <person name="Nakazawa H."/>
            <person name="Arakaki A."/>
            <person name="Narita-Yamada S."/>
            <person name="Yashiro I."/>
            <person name="Jinno K."/>
            <person name="Aoki N."/>
            <person name="Tsuruyama A."/>
            <person name="Okamura Y."/>
            <person name="Tanikawa S."/>
            <person name="Fujita N."/>
            <person name="Takeyama H."/>
            <person name="Matsunaga T."/>
        </authorList>
    </citation>
    <scope>NUCLEOTIDE SEQUENCE [LARGE SCALE GENOMIC DNA]</scope>
    <source>
        <strain evidence="2">ATCC 700980 / DSM 13731 / RS-1</strain>
    </source>
</reference>
<keyword evidence="2" id="KW-1185">Reference proteome</keyword>
<accession>C4XTL6</accession>
<dbReference type="KEGG" id="dma:DMR_01720"/>
<name>C4XTL6_SOLM1</name>
<sequence length="74" mass="8253">MPEKAVFPCLGHRRERSTNFPLNFLHFSPPTGMRHEYFESSSKKALDSGWSRAYMLVVSLVKVVSNPNGGDAIG</sequence>
<evidence type="ECO:0000313" key="1">
    <source>
        <dbReference type="EMBL" id="BAH73663.1"/>
    </source>
</evidence>
<protein>
    <submittedName>
        <fullName evidence="1">Uncharacterized protein</fullName>
    </submittedName>
</protein>
<dbReference type="EMBL" id="AP010904">
    <property type="protein sequence ID" value="BAH73663.1"/>
    <property type="molecule type" value="Genomic_DNA"/>
</dbReference>
<gene>
    <name evidence="1" type="ordered locus">DMR_01720</name>
</gene>
<dbReference type="AlphaFoldDB" id="C4XTL6"/>
<dbReference type="HOGENOM" id="CLU_2681721_0_0_7"/>
<proteinExistence type="predicted"/>
<dbReference type="Proteomes" id="UP000009071">
    <property type="component" value="Chromosome"/>
</dbReference>
<organism evidence="1 2">
    <name type="scientific">Solidesulfovibrio magneticus (strain ATCC 700980 / DSM 13731 / RS-1)</name>
    <name type="common">Desulfovibrio magneticus</name>
    <dbReference type="NCBI Taxonomy" id="573370"/>
    <lineage>
        <taxon>Bacteria</taxon>
        <taxon>Pseudomonadati</taxon>
        <taxon>Thermodesulfobacteriota</taxon>
        <taxon>Desulfovibrionia</taxon>
        <taxon>Desulfovibrionales</taxon>
        <taxon>Desulfovibrionaceae</taxon>
        <taxon>Solidesulfovibrio</taxon>
    </lineage>
</organism>
<evidence type="ECO:0000313" key="2">
    <source>
        <dbReference type="Proteomes" id="UP000009071"/>
    </source>
</evidence>